<dbReference type="PROSITE" id="PS50043">
    <property type="entry name" value="HTH_LUXR_2"/>
    <property type="match status" value="1"/>
</dbReference>
<sequence>MNIRILLVDDHAVVRSGLKMLIDAQPDLEVVGEAADGVEAIRQALELKPHIVIMDLNMPNGRNGLYTTAELLRSMPEIKVIILTMHDDEEYLFQALKSGASGYVLKSSPGTELIQAIRQVYQGQAYLHHAAAKKVIEGYLQSASHDHTDAFQQLTDREKEILSLVAKGYTNKEVADLLSISAKTVENHKANIMDKLNLNTRRDLIRFAVKRGLLDFDD</sequence>
<dbReference type="SMART" id="SM00421">
    <property type="entry name" value="HTH_LUXR"/>
    <property type="match status" value="1"/>
</dbReference>
<dbReference type="Gene3D" id="3.40.50.2300">
    <property type="match status" value="1"/>
</dbReference>
<evidence type="ECO:0000256" key="3">
    <source>
        <dbReference type="ARBA" id="ARBA00023125"/>
    </source>
</evidence>
<dbReference type="RefSeq" id="WP_077996321.1">
    <property type="nucleotide sequence ID" value="NZ_CP019794.1"/>
</dbReference>
<evidence type="ECO:0000256" key="4">
    <source>
        <dbReference type="ARBA" id="ARBA00023163"/>
    </source>
</evidence>
<dbReference type="GO" id="GO:0003677">
    <property type="term" value="F:DNA binding"/>
    <property type="evidence" value="ECO:0007669"/>
    <property type="project" value="UniProtKB-KW"/>
</dbReference>
<dbReference type="PROSITE" id="PS50110">
    <property type="entry name" value="RESPONSE_REGULATORY"/>
    <property type="match status" value="1"/>
</dbReference>
<keyword evidence="4" id="KW-0804">Transcription</keyword>
<dbReference type="SUPFAM" id="SSF46894">
    <property type="entry name" value="C-terminal effector domain of the bipartite response regulators"/>
    <property type="match status" value="1"/>
</dbReference>
<dbReference type="EMBL" id="CP020557">
    <property type="protein sequence ID" value="ARF68280.1"/>
    <property type="molecule type" value="Genomic_DNA"/>
</dbReference>
<dbReference type="InterPro" id="IPR000792">
    <property type="entry name" value="Tscrpt_reg_LuxR_C"/>
</dbReference>
<accession>A0A1U9YNG2</accession>
<dbReference type="Proteomes" id="UP000192727">
    <property type="component" value="Chromosome"/>
</dbReference>
<keyword evidence="3 5" id="KW-0238">DNA-binding</keyword>
<dbReference type="InterPro" id="IPR011006">
    <property type="entry name" value="CheY-like_superfamily"/>
</dbReference>
<dbReference type="SUPFAM" id="SSF52172">
    <property type="entry name" value="CheY-like"/>
    <property type="match status" value="1"/>
</dbReference>
<dbReference type="GeneID" id="64220947"/>
<evidence type="ECO:0000256" key="1">
    <source>
        <dbReference type="ARBA" id="ARBA00022553"/>
    </source>
</evidence>
<evidence type="ECO:0000313" key="5">
    <source>
        <dbReference type="EMBL" id="ARF68280.1"/>
    </source>
</evidence>
<keyword evidence="1" id="KW-0597">Phosphoprotein</keyword>
<evidence type="ECO:0000313" key="6">
    <source>
        <dbReference type="Proteomes" id="UP000192727"/>
    </source>
</evidence>
<organism evidence="5 6">
    <name type="scientific">Paenibacillus larvae subsp. pulvifaciens</name>
    <dbReference type="NCBI Taxonomy" id="1477"/>
    <lineage>
        <taxon>Bacteria</taxon>
        <taxon>Bacillati</taxon>
        <taxon>Bacillota</taxon>
        <taxon>Bacilli</taxon>
        <taxon>Bacillales</taxon>
        <taxon>Paenibacillaceae</taxon>
        <taxon>Paenibacillus</taxon>
    </lineage>
</organism>
<dbReference type="InterPro" id="IPR001789">
    <property type="entry name" value="Sig_transdc_resp-reg_receiver"/>
</dbReference>
<dbReference type="PROSITE" id="PS00622">
    <property type="entry name" value="HTH_LUXR_1"/>
    <property type="match status" value="1"/>
</dbReference>
<dbReference type="AlphaFoldDB" id="A0A1U9YNG2"/>
<name>A0A1U9YNG2_9BACL</name>
<evidence type="ECO:0000256" key="2">
    <source>
        <dbReference type="ARBA" id="ARBA00023015"/>
    </source>
</evidence>
<dbReference type="CDD" id="cd06170">
    <property type="entry name" value="LuxR_C_like"/>
    <property type="match status" value="1"/>
</dbReference>
<dbReference type="Pfam" id="PF00196">
    <property type="entry name" value="GerE"/>
    <property type="match status" value="1"/>
</dbReference>
<dbReference type="InterPro" id="IPR016032">
    <property type="entry name" value="Sig_transdc_resp-reg_C-effctor"/>
</dbReference>
<dbReference type="GO" id="GO:0000160">
    <property type="term" value="P:phosphorelay signal transduction system"/>
    <property type="evidence" value="ECO:0007669"/>
    <property type="project" value="InterPro"/>
</dbReference>
<protein>
    <submittedName>
        <fullName evidence="5">DNA-binding response regulator</fullName>
    </submittedName>
</protein>
<dbReference type="SMART" id="SM00448">
    <property type="entry name" value="REC"/>
    <property type="match status" value="1"/>
</dbReference>
<dbReference type="PANTHER" id="PTHR43214">
    <property type="entry name" value="TWO-COMPONENT RESPONSE REGULATOR"/>
    <property type="match status" value="1"/>
</dbReference>
<gene>
    <name evidence="5" type="ORF">B7C51_11350</name>
</gene>
<dbReference type="PRINTS" id="PR00038">
    <property type="entry name" value="HTHLUXR"/>
</dbReference>
<dbReference type="Pfam" id="PF00072">
    <property type="entry name" value="Response_reg"/>
    <property type="match status" value="1"/>
</dbReference>
<proteinExistence type="predicted"/>
<dbReference type="CDD" id="cd17535">
    <property type="entry name" value="REC_NarL-like"/>
    <property type="match status" value="1"/>
</dbReference>
<dbReference type="PANTHER" id="PTHR43214:SF43">
    <property type="entry name" value="TWO-COMPONENT RESPONSE REGULATOR"/>
    <property type="match status" value="1"/>
</dbReference>
<keyword evidence="2" id="KW-0805">Transcription regulation</keyword>
<dbReference type="InterPro" id="IPR058245">
    <property type="entry name" value="NreC/VraR/RcsB-like_REC"/>
</dbReference>
<reference evidence="5 6" key="1">
    <citation type="submission" date="2017-03" db="EMBL/GenBank/DDBJ databases">
        <title>Paenibacillus larvae genome sequencing.</title>
        <authorList>
            <person name="Dingman D.W."/>
        </authorList>
    </citation>
    <scope>NUCLEOTIDE SEQUENCE [LARGE SCALE GENOMIC DNA]</scope>
    <source>
        <strain evidence="5 6">SAG 10367</strain>
    </source>
</reference>
<dbReference type="InterPro" id="IPR039420">
    <property type="entry name" value="WalR-like"/>
</dbReference>
<dbReference type="GO" id="GO:0006355">
    <property type="term" value="P:regulation of DNA-templated transcription"/>
    <property type="evidence" value="ECO:0007669"/>
    <property type="project" value="InterPro"/>
</dbReference>